<dbReference type="AlphaFoldDB" id="B4RCE3"/>
<dbReference type="PANTHER" id="PTHR11918">
    <property type="entry name" value="RADICAL SAM PROTEINS"/>
    <property type="match status" value="1"/>
</dbReference>
<dbReference type="PROSITE" id="PS51918">
    <property type="entry name" value="RADICAL_SAM"/>
    <property type="match status" value="1"/>
</dbReference>
<dbReference type="GO" id="GO:0051539">
    <property type="term" value="F:4 iron, 4 sulfur cluster binding"/>
    <property type="evidence" value="ECO:0007669"/>
    <property type="project" value="UniProtKB-KW"/>
</dbReference>
<evidence type="ECO:0000256" key="4">
    <source>
        <dbReference type="ARBA" id="ARBA00022691"/>
    </source>
</evidence>
<feature type="region of interest" description="Disordered" evidence="8">
    <location>
        <begin position="1"/>
        <end position="48"/>
    </location>
</feature>
<evidence type="ECO:0000256" key="3">
    <source>
        <dbReference type="ARBA" id="ARBA00022679"/>
    </source>
</evidence>
<dbReference type="CDD" id="cd01335">
    <property type="entry name" value="Radical_SAM"/>
    <property type="match status" value="1"/>
</dbReference>
<proteinExistence type="predicted"/>
<dbReference type="SUPFAM" id="SSF102114">
    <property type="entry name" value="Radical SAM enzymes"/>
    <property type="match status" value="1"/>
</dbReference>
<dbReference type="Gene3D" id="3.40.50.12160">
    <property type="entry name" value="Methylthiotransferase, N-terminal domain"/>
    <property type="match status" value="1"/>
</dbReference>
<dbReference type="PANTHER" id="PTHR11918:SF45">
    <property type="entry name" value="THREONYLCARBAMOYLADENOSINE TRNA METHYLTHIOTRANSFERASE"/>
    <property type="match status" value="1"/>
</dbReference>
<keyword evidence="7" id="KW-0411">Iron-sulfur</keyword>
<evidence type="ECO:0000256" key="8">
    <source>
        <dbReference type="SAM" id="MobiDB-lite"/>
    </source>
</evidence>
<reference evidence="11 12" key="1">
    <citation type="journal article" date="2008" name="BMC Genomics">
        <title>Complete genome of Phenylobacterium zucineum - a novel facultative intracellular bacterium isolated from human erythroleukemia cell line K562.</title>
        <authorList>
            <person name="Luo Y."/>
            <person name="Xu X."/>
            <person name="Ding Z."/>
            <person name="Liu Z."/>
            <person name="Zhang B."/>
            <person name="Yan Z."/>
            <person name="Sun J."/>
            <person name="Hu S."/>
            <person name="Hu X."/>
        </authorList>
    </citation>
    <scope>NUCLEOTIDE SEQUENCE [LARGE SCALE GENOMIC DNA]</scope>
    <source>
        <strain evidence="11 12">HLK1</strain>
    </source>
</reference>
<dbReference type="InterPro" id="IPR006638">
    <property type="entry name" value="Elp3/MiaA/NifB-like_rSAM"/>
</dbReference>
<protein>
    <submittedName>
        <fullName evidence="11">2-methylthioadenine synthetase</fullName>
    </submittedName>
</protein>
<dbReference type="Gene3D" id="3.80.30.20">
    <property type="entry name" value="tm_1862 like domain"/>
    <property type="match status" value="1"/>
</dbReference>
<dbReference type="SFLD" id="SFLDG01061">
    <property type="entry name" value="methylthiotransferase"/>
    <property type="match status" value="1"/>
</dbReference>
<dbReference type="SMART" id="SM00729">
    <property type="entry name" value="Elp3"/>
    <property type="match status" value="1"/>
</dbReference>
<dbReference type="InterPro" id="IPR058240">
    <property type="entry name" value="rSAM_sf"/>
</dbReference>
<evidence type="ECO:0000256" key="5">
    <source>
        <dbReference type="ARBA" id="ARBA00022723"/>
    </source>
</evidence>
<comment type="cofactor">
    <cofactor evidence="1">
        <name>[4Fe-4S] cluster</name>
        <dbReference type="ChEBI" id="CHEBI:49883"/>
    </cofactor>
</comment>
<organism evidence="11 12">
    <name type="scientific">Phenylobacterium zucineum (strain HLK1)</name>
    <dbReference type="NCBI Taxonomy" id="450851"/>
    <lineage>
        <taxon>Bacteria</taxon>
        <taxon>Pseudomonadati</taxon>
        <taxon>Pseudomonadota</taxon>
        <taxon>Alphaproteobacteria</taxon>
        <taxon>Caulobacterales</taxon>
        <taxon>Caulobacteraceae</taxon>
        <taxon>Phenylobacterium</taxon>
    </lineage>
</organism>
<gene>
    <name evidence="11" type="ordered locus">PHZ_c0128</name>
</gene>
<feature type="compositionally biased region" description="Basic and acidic residues" evidence="8">
    <location>
        <begin position="1"/>
        <end position="13"/>
    </location>
</feature>
<evidence type="ECO:0000256" key="1">
    <source>
        <dbReference type="ARBA" id="ARBA00001966"/>
    </source>
</evidence>
<sequence>MARGRPRDHDRPGGRRLPGRAAVSGFEAPSVSTRSRRSTSPPSQGRSDVDIVTFGCRLNAYESEVIRKRAAEDGLSDAIVFNTCAVTGEAVRQARQAIRKARRERPGAKVIVTGCAAQIDPDAFAAMDEVDLVLGNAEKSQAGSYAPTAEAGRVRVNDIMSVRETAGHLIDGLKDRARAYVEVQNGCDHRCTFCIIPYGRGNSRSAPAGEVVEQVRRLAGEGYQEVVLTGVDVTSWGADLPGAPTLGQLVGRILKLAPGLPRLRLSSIDAAEIDADLLRLLAEEPRLMPYLHLSLQAGDDMILKRMKRRHSRADALRLVADVRAVRPDVAFGADLIAGFPTETDEMFENTLRLVEEAGLAFLHVFPFSPRPGTPAARMPQLPREVVKARAARLRAAGEAALDRHLEAQVGRTLLGLVERPGFARAEDFTEIAFTGEAAEGAVVALAVTAHDGRRAIARVQERGAA</sequence>
<evidence type="ECO:0000259" key="10">
    <source>
        <dbReference type="PROSITE" id="PS51918"/>
    </source>
</evidence>
<keyword evidence="6" id="KW-0408">Iron</keyword>
<dbReference type="SFLD" id="SFLDG01082">
    <property type="entry name" value="B12-binding_domain_containing"/>
    <property type="match status" value="1"/>
</dbReference>
<keyword evidence="3" id="KW-0808">Transferase</keyword>
<evidence type="ECO:0000256" key="6">
    <source>
        <dbReference type="ARBA" id="ARBA00023004"/>
    </source>
</evidence>
<feature type="compositionally biased region" description="Low complexity" evidence="8">
    <location>
        <begin position="29"/>
        <end position="43"/>
    </location>
</feature>
<evidence type="ECO:0000313" key="12">
    <source>
        <dbReference type="Proteomes" id="UP000001868"/>
    </source>
</evidence>
<dbReference type="GO" id="GO:0046872">
    <property type="term" value="F:metal ion binding"/>
    <property type="evidence" value="ECO:0007669"/>
    <property type="project" value="UniProtKB-KW"/>
</dbReference>
<feature type="domain" description="Radical SAM core" evidence="10">
    <location>
        <begin position="173"/>
        <end position="403"/>
    </location>
</feature>
<dbReference type="RefSeq" id="WP_012520690.1">
    <property type="nucleotide sequence ID" value="NC_011144.1"/>
</dbReference>
<dbReference type="InterPro" id="IPR006467">
    <property type="entry name" value="MiaB-like_bact"/>
</dbReference>
<dbReference type="InterPro" id="IPR005839">
    <property type="entry name" value="Methylthiotransferase"/>
</dbReference>
<evidence type="ECO:0000256" key="7">
    <source>
        <dbReference type="ARBA" id="ARBA00023014"/>
    </source>
</evidence>
<keyword evidence="2" id="KW-0004">4Fe-4S</keyword>
<dbReference type="Pfam" id="PF00919">
    <property type="entry name" value="UPF0004"/>
    <property type="match status" value="1"/>
</dbReference>
<dbReference type="InterPro" id="IPR020612">
    <property type="entry name" value="Methylthiotransferase_CS"/>
</dbReference>
<evidence type="ECO:0000256" key="2">
    <source>
        <dbReference type="ARBA" id="ARBA00022485"/>
    </source>
</evidence>
<dbReference type="NCBIfam" id="TIGR00089">
    <property type="entry name" value="MiaB/RimO family radical SAM methylthiotransferase"/>
    <property type="match status" value="1"/>
</dbReference>
<keyword evidence="12" id="KW-1185">Reference proteome</keyword>
<dbReference type="eggNOG" id="COG0621">
    <property type="taxonomic scope" value="Bacteria"/>
</dbReference>
<dbReference type="InterPro" id="IPR013848">
    <property type="entry name" value="Methylthiotransferase_N"/>
</dbReference>
<keyword evidence="4" id="KW-0949">S-adenosyl-L-methionine</keyword>
<dbReference type="OrthoDB" id="9805215at2"/>
<dbReference type="PROSITE" id="PS01278">
    <property type="entry name" value="MTTASE_RADICAL"/>
    <property type="match status" value="1"/>
</dbReference>
<dbReference type="InterPro" id="IPR007197">
    <property type="entry name" value="rSAM"/>
</dbReference>
<dbReference type="InterPro" id="IPR038135">
    <property type="entry name" value="Methylthiotransferase_N_sf"/>
</dbReference>
<evidence type="ECO:0000259" key="9">
    <source>
        <dbReference type="PROSITE" id="PS51449"/>
    </source>
</evidence>
<dbReference type="Proteomes" id="UP000001868">
    <property type="component" value="Chromosome"/>
</dbReference>
<dbReference type="NCBIfam" id="TIGR01579">
    <property type="entry name" value="MiaB-like-C"/>
    <property type="match status" value="1"/>
</dbReference>
<name>B4RCE3_PHEZH</name>
<dbReference type="EMBL" id="CP000747">
    <property type="protein sequence ID" value="ACG76542.1"/>
    <property type="molecule type" value="Genomic_DNA"/>
</dbReference>
<dbReference type="GO" id="GO:0035598">
    <property type="term" value="F:tRNA (N(6)-L-threonylcarbamoyladenosine(37)-C(2))-methylthiotransferase activity"/>
    <property type="evidence" value="ECO:0007669"/>
    <property type="project" value="TreeGrafter"/>
</dbReference>
<dbReference type="SFLD" id="SFLDS00029">
    <property type="entry name" value="Radical_SAM"/>
    <property type="match status" value="1"/>
</dbReference>
<dbReference type="HOGENOM" id="CLU_018697_1_1_5"/>
<dbReference type="STRING" id="450851.PHZ_c0128"/>
<feature type="domain" description="MTTase N-terminal" evidence="9">
    <location>
        <begin position="47"/>
        <end position="151"/>
    </location>
</feature>
<accession>B4RCE3</accession>
<dbReference type="KEGG" id="pzu:PHZ_c0128"/>
<dbReference type="PROSITE" id="PS51449">
    <property type="entry name" value="MTTASE_N"/>
    <property type="match status" value="1"/>
</dbReference>
<keyword evidence="5" id="KW-0479">Metal-binding</keyword>
<evidence type="ECO:0000313" key="11">
    <source>
        <dbReference type="EMBL" id="ACG76542.1"/>
    </source>
</evidence>
<dbReference type="Pfam" id="PF04055">
    <property type="entry name" value="Radical_SAM"/>
    <property type="match status" value="1"/>
</dbReference>
<dbReference type="InterPro" id="IPR023404">
    <property type="entry name" value="rSAM_horseshoe"/>
</dbReference>